<sequence length="325" mass="34509">MVAAPILSTMPPIVHHPAFRAEMPPGHRFPMDKFSKLASLLEAEGLPGPAGFHRPEFAALEVLRLAHTDDYVRGVVELSLPPDIVRRIGMPNSDSVAIRARAATGGTILAARLALEHGIACNTAGGSHHAEASSGAGFCVFNDVAVAARLLQAEGRVSQVLVVDLDVHQGDGTARIFEDDPSVFTFSMHAEKNFPHRKAASDLDVELPDGTDDGAYLARLDAILPELIARVDPDLVFFNAGVDPHTDDRLGRLSLTNAGIAAREARVLGACLQREIPVVGVIGGGYDPDIDRLADRHAILHRTAAALAATKKGRPVAEPPLPHAI</sequence>
<evidence type="ECO:0000313" key="5">
    <source>
        <dbReference type="Proteomes" id="UP000234479"/>
    </source>
</evidence>
<dbReference type="InterPro" id="IPR000286">
    <property type="entry name" value="HDACs"/>
</dbReference>
<dbReference type="PRINTS" id="PR01270">
    <property type="entry name" value="HDASUPER"/>
</dbReference>
<dbReference type="SUPFAM" id="SSF52768">
    <property type="entry name" value="Arginase/deacetylase"/>
    <property type="match status" value="1"/>
</dbReference>
<accession>A0A2N5CYH6</accession>
<protein>
    <submittedName>
        <fullName evidence="4">Histone deacetylase</fullName>
    </submittedName>
</protein>
<dbReference type="GO" id="GO:0004407">
    <property type="term" value="F:histone deacetylase activity"/>
    <property type="evidence" value="ECO:0007669"/>
    <property type="project" value="InterPro"/>
</dbReference>
<comment type="caution">
    <text evidence="4">The sequence shown here is derived from an EMBL/GenBank/DDBJ whole genome shotgun (WGS) entry which is preliminary data.</text>
</comment>
<reference evidence="4 5" key="1">
    <citation type="submission" date="2017-12" db="EMBL/GenBank/DDBJ databases">
        <title>The genome sequence of Caulobacter sp. 410.</title>
        <authorList>
            <person name="Gao J."/>
            <person name="Mao X."/>
            <person name="Sun J."/>
        </authorList>
    </citation>
    <scope>NUCLEOTIDE SEQUENCE [LARGE SCALE GENOMIC DNA]</scope>
    <source>
        <strain evidence="4 5">410</strain>
    </source>
</reference>
<dbReference type="GO" id="GO:0016787">
    <property type="term" value="F:hydrolase activity"/>
    <property type="evidence" value="ECO:0007669"/>
    <property type="project" value="UniProtKB-KW"/>
</dbReference>
<dbReference type="InterPro" id="IPR037138">
    <property type="entry name" value="His_deacetylse_dom_sf"/>
</dbReference>
<dbReference type="InterPro" id="IPR023696">
    <property type="entry name" value="Ureohydrolase_dom_sf"/>
</dbReference>
<dbReference type="InterPro" id="IPR044150">
    <property type="entry name" value="HDAC_classIV"/>
</dbReference>
<gene>
    <name evidence="4" type="ORF">SGCZBJ_24520</name>
</gene>
<dbReference type="CDD" id="cd09993">
    <property type="entry name" value="HDAC_classIV"/>
    <property type="match status" value="1"/>
</dbReference>
<dbReference type="Proteomes" id="UP000234479">
    <property type="component" value="Unassembled WGS sequence"/>
</dbReference>
<evidence type="ECO:0000313" key="4">
    <source>
        <dbReference type="EMBL" id="PLR18806.1"/>
    </source>
</evidence>
<dbReference type="EMBL" id="PJRS01000049">
    <property type="protein sequence ID" value="PLR18806.1"/>
    <property type="molecule type" value="Genomic_DNA"/>
</dbReference>
<organism evidence="4 5">
    <name type="scientific">Caulobacter zeae</name>
    <dbReference type="NCBI Taxonomy" id="2055137"/>
    <lineage>
        <taxon>Bacteria</taxon>
        <taxon>Pseudomonadati</taxon>
        <taxon>Pseudomonadota</taxon>
        <taxon>Alphaproteobacteria</taxon>
        <taxon>Caulobacterales</taxon>
        <taxon>Caulobacteraceae</taxon>
        <taxon>Caulobacter</taxon>
    </lineage>
</organism>
<proteinExistence type="inferred from homology"/>
<dbReference type="InterPro" id="IPR023801">
    <property type="entry name" value="His_deacetylse_dom"/>
</dbReference>
<dbReference type="OrthoDB" id="9808367at2"/>
<name>A0A2N5CYH6_9CAUL</name>
<dbReference type="PANTHER" id="PTHR10625:SF19">
    <property type="entry name" value="HISTONE DEACETYLASE 12"/>
    <property type="match status" value="1"/>
</dbReference>
<evidence type="ECO:0000259" key="3">
    <source>
        <dbReference type="Pfam" id="PF00850"/>
    </source>
</evidence>
<evidence type="ECO:0000256" key="2">
    <source>
        <dbReference type="ARBA" id="ARBA00022801"/>
    </source>
</evidence>
<keyword evidence="2" id="KW-0378">Hydrolase</keyword>
<dbReference type="Pfam" id="PF00850">
    <property type="entry name" value="Hist_deacetyl"/>
    <property type="match status" value="1"/>
</dbReference>
<dbReference type="RefSeq" id="WP_101720518.1">
    <property type="nucleotide sequence ID" value="NZ_PJRS01000049.1"/>
</dbReference>
<dbReference type="GO" id="GO:0040029">
    <property type="term" value="P:epigenetic regulation of gene expression"/>
    <property type="evidence" value="ECO:0007669"/>
    <property type="project" value="TreeGrafter"/>
</dbReference>
<feature type="domain" description="Histone deacetylase" evidence="3">
    <location>
        <begin position="27"/>
        <end position="290"/>
    </location>
</feature>
<comment type="similarity">
    <text evidence="1">Belongs to the histone deacetylase family.</text>
</comment>
<dbReference type="Gene3D" id="3.40.800.20">
    <property type="entry name" value="Histone deacetylase domain"/>
    <property type="match status" value="1"/>
</dbReference>
<keyword evidence="5" id="KW-1185">Reference proteome</keyword>
<dbReference type="PANTHER" id="PTHR10625">
    <property type="entry name" value="HISTONE DEACETYLASE HDAC1-RELATED"/>
    <property type="match status" value="1"/>
</dbReference>
<dbReference type="AlphaFoldDB" id="A0A2N5CYH6"/>
<evidence type="ECO:0000256" key="1">
    <source>
        <dbReference type="ARBA" id="ARBA00005947"/>
    </source>
</evidence>